<evidence type="ECO:0000313" key="1">
    <source>
        <dbReference type="EMBL" id="AAL82151.1"/>
    </source>
</evidence>
<protein>
    <submittedName>
        <fullName evidence="1">Uncharacterized protein</fullName>
    </submittedName>
</protein>
<dbReference type="Gene3D" id="3.40.50.300">
    <property type="entry name" value="P-loop containing nucleotide triphosphate hydrolases"/>
    <property type="match status" value="1"/>
</dbReference>
<keyword evidence="2" id="KW-1185">Reference proteome</keyword>
<evidence type="ECO:0000313" key="2">
    <source>
        <dbReference type="Proteomes" id="UP000001013"/>
    </source>
</evidence>
<name>Q8TZG7_PYRFU</name>
<dbReference type="EMBL" id="AE009950">
    <property type="protein sequence ID" value="AAL82151.1"/>
    <property type="molecule type" value="Genomic_DNA"/>
</dbReference>
<sequence length="21" mass="2205">MGEKGGTGKSTVAINLAVRWE</sequence>
<dbReference type="Proteomes" id="UP000001013">
    <property type="component" value="Chromosome"/>
</dbReference>
<dbReference type="PaxDb" id="186497-PF2027"/>
<proteinExistence type="predicted"/>
<dbReference type="AlphaFoldDB" id="Q8TZG7"/>
<organism evidence="1 2">
    <name type="scientific">Pyrococcus furiosus (strain ATCC 43587 / DSM 3638 / JCM 8422 / Vc1)</name>
    <dbReference type="NCBI Taxonomy" id="186497"/>
    <lineage>
        <taxon>Archaea</taxon>
        <taxon>Methanobacteriati</taxon>
        <taxon>Methanobacteriota</taxon>
        <taxon>Thermococci</taxon>
        <taxon>Thermococcales</taxon>
        <taxon>Thermococcaceae</taxon>
        <taxon>Pyrococcus</taxon>
    </lineage>
</organism>
<gene>
    <name evidence="1" type="ordered locus">PF2027</name>
</gene>
<dbReference type="InterPro" id="IPR027417">
    <property type="entry name" value="P-loop_NTPase"/>
</dbReference>
<dbReference type="KEGG" id="pfu:PF2027"/>
<accession>Q8TZG7</accession>
<dbReference type="HOGENOM" id="CLU_3426357_0_0_2"/>
<reference evidence="1 2" key="1">
    <citation type="journal article" date="1999" name="Genetics">
        <title>Divergence of the hyperthermophilic archaea Pyrococcus furiosus and P. horikoshii inferred from complete genomic sequences.</title>
        <authorList>
            <person name="Maeder D.L."/>
            <person name="Weiss R.B."/>
            <person name="Dunn D.M."/>
            <person name="Cherry J.L."/>
            <person name="Gonzalez J.M."/>
            <person name="DiRuggiero J."/>
            <person name="Robb F.T."/>
        </authorList>
    </citation>
    <scope>NUCLEOTIDE SEQUENCE [LARGE SCALE GENOMIC DNA]</scope>
    <source>
        <strain evidence="2">ATCC 43587 / DSM 3638 / JCM 8422 / Vc1</strain>
    </source>
</reference>